<proteinExistence type="predicted"/>
<accession>A0A9P6TY99</accession>
<feature type="region of interest" description="Disordered" evidence="1">
    <location>
        <begin position="1"/>
        <end position="32"/>
    </location>
</feature>
<sequence>MNPDAAGRQGSKKGGGSELPLTDEEGSSSTIMNTWSITVSDDIKAVIKEEAQLALQAASPAYTRELLATEVANHITQQLANKHLDMLKDDPIITDTVEEIAIFREEVGEQRAQLAELVKVLDEIDNPK</sequence>
<dbReference type="Proteomes" id="UP000807716">
    <property type="component" value="Unassembled WGS sequence"/>
</dbReference>
<protein>
    <submittedName>
        <fullName evidence="2">Uncharacterized protein</fullName>
    </submittedName>
</protein>
<evidence type="ECO:0000313" key="3">
    <source>
        <dbReference type="Proteomes" id="UP000807716"/>
    </source>
</evidence>
<evidence type="ECO:0000256" key="1">
    <source>
        <dbReference type="SAM" id="MobiDB-lite"/>
    </source>
</evidence>
<organism evidence="2 3">
    <name type="scientific">Actinomortierella ambigua</name>
    <dbReference type="NCBI Taxonomy" id="1343610"/>
    <lineage>
        <taxon>Eukaryota</taxon>
        <taxon>Fungi</taxon>
        <taxon>Fungi incertae sedis</taxon>
        <taxon>Mucoromycota</taxon>
        <taxon>Mortierellomycotina</taxon>
        <taxon>Mortierellomycetes</taxon>
        <taxon>Mortierellales</taxon>
        <taxon>Mortierellaceae</taxon>
        <taxon>Actinomortierella</taxon>
    </lineage>
</organism>
<keyword evidence="3" id="KW-1185">Reference proteome</keyword>
<name>A0A9P6TY99_9FUNG</name>
<comment type="caution">
    <text evidence="2">The sequence shown here is derived from an EMBL/GenBank/DDBJ whole genome shotgun (WGS) entry which is preliminary data.</text>
</comment>
<evidence type="ECO:0000313" key="2">
    <source>
        <dbReference type="EMBL" id="KAG0251164.1"/>
    </source>
</evidence>
<dbReference type="EMBL" id="JAAAJB010000783">
    <property type="protein sequence ID" value="KAG0251164.1"/>
    <property type="molecule type" value="Genomic_DNA"/>
</dbReference>
<reference evidence="2" key="1">
    <citation type="journal article" date="2020" name="Fungal Divers.">
        <title>Resolving the Mortierellaceae phylogeny through synthesis of multi-gene phylogenetics and phylogenomics.</title>
        <authorList>
            <person name="Vandepol N."/>
            <person name="Liber J."/>
            <person name="Desiro A."/>
            <person name="Na H."/>
            <person name="Kennedy M."/>
            <person name="Barry K."/>
            <person name="Grigoriev I.V."/>
            <person name="Miller A.N."/>
            <person name="O'Donnell K."/>
            <person name="Stajich J.E."/>
            <person name="Bonito G."/>
        </authorList>
    </citation>
    <scope>NUCLEOTIDE SEQUENCE</scope>
    <source>
        <strain evidence="2">BC1065</strain>
    </source>
</reference>
<dbReference type="AlphaFoldDB" id="A0A9P6TY99"/>
<gene>
    <name evidence="2" type="ORF">DFQ27_008959</name>
</gene>